<feature type="region of interest" description="Disordered" evidence="1">
    <location>
        <begin position="1"/>
        <end position="43"/>
    </location>
</feature>
<dbReference type="AlphaFoldDB" id="A0A6M5YJT0"/>
<evidence type="ECO:0000313" key="3">
    <source>
        <dbReference type="Proteomes" id="UP000503447"/>
    </source>
</evidence>
<dbReference type="EMBL" id="CP053452">
    <property type="protein sequence ID" value="QJW93610.1"/>
    <property type="molecule type" value="Genomic_DNA"/>
</dbReference>
<gene>
    <name evidence="2" type="ORF">FTUN_1118</name>
</gene>
<dbReference type="Proteomes" id="UP000503447">
    <property type="component" value="Chromosome"/>
</dbReference>
<feature type="compositionally biased region" description="Basic and acidic residues" evidence="1">
    <location>
        <begin position="1"/>
        <end position="14"/>
    </location>
</feature>
<evidence type="ECO:0000256" key="1">
    <source>
        <dbReference type="SAM" id="MobiDB-lite"/>
    </source>
</evidence>
<proteinExistence type="predicted"/>
<reference evidence="3" key="1">
    <citation type="submission" date="2020-05" db="EMBL/GenBank/DDBJ databases">
        <title>Frigoriglobus tundricola gen. nov., sp. nov., a psychrotolerant cellulolytic planctomycete of the family Gemmataceae with two divergent copies of 16S rRNA gene.</title>
        <authorList>
            <person name="Kulichevskaya I.S."/>
            <person name="Ivanova A.A."/>
            <person name="Naumoff D.G."/>
            <person name="Beletsky A.V."/>
            <person name="Rijpstra W.I.C."/>
            <person name="Sinninghe Damste J.S."/>
            <person name="Mardanov A.V."/>
            <person name="Ravin N.V."/>
            <person name="Dedysh S.N."/>
        </authorList>
    </citation>
    <scope>NUCLEOTIDE SEQUENCE [LARGE SCALE GENOMIC DNA]</scope>
    <source>
        <strain evidence="3">PL17</strain>
    </source>
</reference>
<protein>
    <submittedName>
        <fullName evidence="2">Uncharacterized protein</fullName>
    </submittedName>
</protein>
<feature type="compositionally biased region" description="Polar residues" evidence="1">
    <location>
        <begin position="15"/>
        <end position="31"/>
    </location>
</feature>
<evidence type="ECO:0000313" key="2">
    <source>
        <dbReference type="EMBL" id="QJW93610.1"/>
    </source>
</evidence>
<keyword evidence="3" id="KW-1185">Reference proteome</keyword>
<sequence length="43" mass="4950">MWESTYRPRRETTLTKRASATPFSNAQTPRSRTIDPGGINEMH</sequence>
<name>A0A6M5YJT0_9BACT</name>
<organism evidence="2 3">
    <name type="scientific">Frigoriglobus tundricola</name>
    <dbReference type="NCBI Taxonomy" id="2774151"/>
    <lineage>
        <taxon>Bacteria</taxon>
        <taxon>Pseudomonadati</taxon>
        <taxon>Planctomycetota</taxon>
        <taxon>Planctomycetia</taxon>
        <taxon>Gemmatales</taxon>
        <taxon>Gemmataceae</taxon>
        <taxon>Frigoriglobus</taxon>
    </lineage>
</organism>
<accession>A0A6M5YJT0</accession>
<dbReference type="KEGG" id="ftj:FTUN_1118"/>